<feature type="signal peptide" evidence="1">
    <location>
        <begin position="1"/>
        <end position="19"/>
    </location>
</feature>
<reference evidence="3" key="1">
    <citation type="submission" date="2003-08" db="EMBL/GenBank/DDBJ databases">
        <authorList>
            <person name="Birren B."/>
            <person name="Nusbaum C."/>
            <person name="Abebe A."/>
            <person name="Abouelleil A."/>
            <person name="Adekoya E."/>
            <person name="Ait-zahra M."/>
            <person name="Allen N."/>
            <person name="Allen T."/>
            <person name="An P."/>
            <person name="Anderson M."/>
            <person name="Anderson S."/>
            <person name="Arachchi H."/>
            <person name="Armbruster J."/>
            <person name="Bachantsang P."/>
            <person name="Baldwin J."/>
            <person name="Barry A."/>
            <person name="Bayul T."/>
            <person name="Blitshsteyn B."/>
            <person name="Bloom T."/>
            <person name="Blye J."/>
            <person name="Boguslavskiy L."/>
            <person name="Borowsky M."/>
            <person name="Boukhgalter B."/>
            <person name="Brunache A."/>
            <person name="Butler J."/>
            <person name="Calixte N."/>
            <person name="Calvo S."/>
            <person name="Camarata J."/>
            <person name="Campo K."/>
            <person name="Chang J."/>
            <person name="Cheshatsang Y."/>
            <person name="Citroen M."/>
            <person name="Collymore A."/>
            <person name="Considine T."/>
            <person name="Cook A."/>
            <person name="Cooke P."/>
            <person name="Corum B."/>
            <person name="Cuomo C."/>
            <person name="David R."/>
            <person name="Dawoe T."/>
            <person name="Degray S."/>
            <person name="Dodge S."/>
            <person name="Dooley K."/>
            <person name="Dorje P."/>
            <person name="Dorjee K."/>
            <person name="Dorris L."/>
            <person name="Duffey N."/>
            <person name="Dupes A."/>
            <person name="Elkins T."/>
            <person name="Engels R."/>
            <person name="Erickson J."/>
            <person name="Farina A."/>
            <person name="Faro S."/>
            <person name="Ferreira P."/>
            <person name="Fischer H."/>
            <person name="Fitzgerald M."/>
            <person name="Foley K."/>
            <person name="Gage D."/>
            <person name="Galagan J."/>
            <person name="Gearin G."/>
            <person name="Gnerre S."/>
            <person name="Gnirke A."/>
            <person name="Goyette A."/>
            <person name="Graham J."/>
            <person name="Grandbois E."/>
            <person name="Gyaltsen K."/>
            <person name="Hafez N."/>
            <person name="Hagopian D."/>
            <person name="Hagos B."/>
            <person name="Hall J."/>
            <person name="Hatcher B."/>
            <person name="Heller A."/>
            <person name="Higgins H."/>
            <person name="Honan T."/>
            <person name="Horn A."/>
            <person name="Houde N."/>
            <person name="Hughes L."/>
            <person name="Hulme W."/>
            <person name="Husby E."/>
            <person name="Iliev I."/>
            <person name="Jaffe D."/>
            <person name="Jones C."/>
            <person name="Kamal M."/>
            <person name="Kamat A."/>
            <person name="Kamvysselis M."/>
            <person name="Karlsson E."/>
            <person name="Kells C."/>
            <person name="Kieu A."/>
            <person name="Kisner P."/>
            <person name="Kodira C."/>
            <person name="Kulbokas E."/>
            <person name="Labutti K."/>
            <person name="Lama D."/>
            <person name="Landers T."/>
            <person name="Leger J."/>
            <person name="Levine S."/>
            <person name="Lewis D."/>
            <person name="Lewis T."/>
            <person name="Lindblad-toh K."/>
            <person name="Liu X."/>
            <person name="Lokyitsang T."/>
            <person name="Lokyitsang Y."/>
            <person name="Lucien O."/>
            <person name="Lui A."/>
            <person name="Ma L.J."/>
            <person name="Mabbitt R."/>
            <person name="Macdonald J."/>
            <person name="Maclean C."/>
            <person name="Major J."/>
            <person name="Manning J."/>
            <person name="Marabella R."/>
            <person name="Maru K."/>
            <person name="Matthews C."/>
            <person name="Mauceli E."/>
            <person name="Mccarthy M."/>
            <person name="Mcdonough S."/>
            <person name="Mcghee T."/>
            <person name="Meldrim J."/>
            <person name="Meneus L."/>
            <person name="Mesirov J."/>
            <person name="Mihalev A."/>
            <person name="Mihova T."/>
            <person name="Mikkelsen T."/>
            <person name="Mlenga V."/>
            <person name="Moru K."/>
            <person name="Mozes J."/>
            <person name="Mulrain L."/>
            <person name="Munson G."/>
            <person name="Naylor J."/>
            <person name="Newes C."/>
            <person name="Nguyen C."/>
            <person name="Nguyen N."/>
            <person name="Nguyen T."/>
            <person name="Nicol R."/>
            <person name="Nielsen C."/>
            <person name="Nizzari M."/>
            <person name="Norbu C."/>
            <person name="Norbu N."/>
            <person name="O'donnell P."/>
            <person name="Okoawo O."/>
            <person name="O'leary S."/>
            <person name="Omotosho B."/>
            <person name="O'neill K."/>
            <person name="Osman S."/>
            <person name="Parker S."/>
            <person name="Perrin D."/>
            <person name="Phunkhang P."/>
            <person name="Piqani B."/>
            <person name="Purcell S."/>
            <person name="Rachupka T."/>
            <person name="Ramasamy U."/>
            <person name="Rameau R."/>
            <person name="Ray V."/>
            <person name="Raymond C."/>
            <person name="Retta R."/>
            <person name="Richardson S."/>
            <person name="Rise C."/>
            <person name="Rodriguez J."/>
            <person name="Rogers J."/>
            <person name="Rogov P."/>
            <person name="Rutman M."/>
            <person name="Schupbach R."/>
            <person name="Seaman C."/>
            <person name="Settipalli S."/>
            <person name="Sharpe T."/>
            <person name="Sheridan J."/>
            <person name="Sherpa N."/>
            <person name="Shi J."/>
            <person name="Smirnov S."/>
            <person name="Smith C."/>
            <person name="Sougnez C."/>
            <person name="Spencer B."/>
            <person name="Stalker J."/>
            <person name="Stange-thomann N."/>
            <person name="Stavropoulos S."/>
            <person name="Stetson K."/>
            <person name="Stone C."/>
            <person name="Stone S."/>
            <person name="Stubbs M."/>
            <person name="Talamas J."/>
            <person name="Tchuinga P."/>
            <person name="Tenzing P."/>
            <person name="Tesfaye S."/>
            <person name="Theodore J."/>
            <person name="Thoulutsang Y."/>
            <person name="Topham K."/>
            <person name="Towey S."/>
            <person name="Tsamla T."/>
            <person name="Tsomo N."/>
            <person name="Vallee D."/>
            <person name="Vassiliev H."/>
            <person name="Venkataraman V."/>
            <person name="Vinson J."/>
            <person name="Vo A."/>
            <person name="Wade C."/>
            <person name="Wang S."/>
            <person name="Wangchuk T."/>
            <person name="Wangdi T."/>
            <person name="Whittaker C."/>
            <person name="Wilkinson J."/>
            <person name="Wu Y."/>
            <person name="Wyman D."/>
            <person name="Yadav S."/>
            <person name="Yang S."/>
            <person name="Yang X."/>
            <person name="Yeager S."/>
            <person name="Yee E."/>
            <person name="Young G."/>
            <person name="Zainoun J."/>
            <person name="Zembeck L."/>
            <person name="Zimmer A."/>
            <person name="Zody M."/>
            <person name="Lander E."/>
        </authorList>
    </citation>
    <scope>NUCLEOTIDE SEQUENCE [LARGE SCALE GENOMIC DNA]</scope>
</reference>
<name>H2Z3L6_CIOSA</name>
<organism evidence="2 3">
    <name type="scientific">Ciona savignyi</name>
    <name type="common">Pacific transparent sea squirt</name>
    <dbReference type="NCBI Taxonomy" id="51511"/>
    <lineage>
        <taxon>Eukaryota</taxon>
        <taxon>Metazoa</taxon>
        <taxon>Chordata</taxon>
        <taxon>Tunicata</taxon>
        <taxon>Ascidiacea</taxon>
        <taxon>Phlebobranchia</taxon>
        <taxon>Cionidae</taxon>
        <taxon>Ciona</taxon>
    </lineage>
</organism>
<evidence type="ECO:0000313" key="3">
    <source>
        <dbReference type="Proteomes" id="UP000007875"/>
    </source>
</evidence>
<reference evidence="2" key="2">
    <citation type="submission" date="2025-08" db="UniProtKB">
        <authorList>
            <consortium name="Ensembl"/>
        </authorList>
    </citation>
    <scope>IDENTIFICATION</scope>
</reference>
<dbReference type="InParanoid" id="H2Z3L6"/>
<accession>H2Z3L6</accession>
<dbReference type="Ensembl" id="ENSCSAVT00000012320.1">
    <property type="protein sequence ID" value="ENSCSAVP00000012178.1"/>
    <property type="gene ID" value="ENSCSAVG00000007174.1"/>
</dbReference>
<keyword evidence="1" id="KW-0732">Signal</keyword>
<dbReference type="AlphaFoldDB" id="H2Z3L6"/>
<dbReference type="Proteomes" id="UP000007875">
    <property type="component" value="Unassembled WGS sequence"/>
</dbReference>
<keyword evidence="3" id="KW-1185">Reference proteome</keyword>
<evidence type="ECO:0000313" key="2">
    <source>
        <dbReference type="Ensembl" id="ENSCSAVP00000012178.1"/>
    </source>
</evidence>
<sequence length="192" mass="21962">MRGEITVLLLFACLYGSSAKRKQTNIPILVKTKAAVETRAQTTTVKVTDAPPTTVKVTDAPSTTVKVTVAPPTTTPKTTTKAVVQNVTSKIVTTSYLTRYWGSLWGYWHRRHWYPWGHWGRTWGRTWGWPWGHSWIYHRTPWYNHRYRGDEADLDQGEALDDQLSNADESKFKELFVLDGDTDNNDAACQLF</sequence>
<protein>
    <submittedName>
        <fullName evidence="2">Uncharacterized protein</fullName>
    </submittedName>
</protein>
<proteinExistence type="predicted"/>
<dbReference type="HOGENOM" id="CLU_1414720_0_0_1"/>
<feature type="chain" id="PRO_5003578486" evidence="1">
    <location>
        <begin position="20"/>
        <end position="192"/>
    </location>
</feature>
<evidence type="ECO:0000256" key="1">
    <source>
        <dbReference type="SAM" id="SignalP"/>
    </source>
</evidence>
<reference evidence="2" key="3">
    <citation type="submission" date="2025-09" db="UniProtKB">
        <authorList>
            <consortium name="Ensembl"/>
        </authorList>
    </citation>
    <scope>IDENTIFICATION</scope>
</reference>